<dbReference type="InterPro" id="IPR019956">
    <property type="entry name" value="Ubiquitin_dom"/>
</dbReference>
<organism evidence="4 6">
    <name type="scientific">Didymodactylos carnosus</name>
    <dbReference type="NCBI Taxonomy" id="1234261"/>
    <lineage>
        <taxon>Eukaryota</taxon>
        <taxon>Metazoa</taxon>
        <taxon>Spiralia</taxon>
        <taxon>Gnathifera</taxon>
        <taxon>Rotifera</taxon>
        <taxon>Eurotatoria</taxon>
        <taxon>Bdelloidea</taxon>
        <taxon>Philodinida</taxon>
        <taxon>Philodinidae</taxon>
        <taxon>Didymodactylos</taxon>
    </lineage>
</organism>
<reference evidence="4" key="1">
    <citation type="submission" date="2021-02" db="EMBL/GenBank/DDBJ databases">
        <authorList>
            <person name="Nowell W R."/>
        </authorList>
    </citation>
    <scope>NUCLEOTIDE SEQUENCE</scope>
</reference>
<gene>
    <name evidence="4" type="ORF">OVA965_LOCUS35750</name>
    <name evidence="5" type="ORF">TMI583_LOCUS36726</name>
</gene>
<dbReference type="AlphaFoldDB" id="A0A8S2FIJ5"/>
<dbReference type="InterPro" id="IPR029071">
    <property type="entry name" value="Ubiquitin-like_domsf"/>
</dbReference>
<sequence length="682" mass="77277">MVSVQNKNNLIAAALRALLGNPVTLKGNAEPVNILQLYPSVVPSINAQTYRECQQIFVEIRSDKRITFDVEPTTTRLLLDGYKLLQDDRTLSDYYIKTDSTLYLQARIPNTFVVFVKTLTGKTLTVNAQPSDTIENVKHKIQDLEGIPSDQQRLIFAGKQLEDGRTLSDYNIQEESTLHLILRLRGGYAINVQTLANKSIDVGISETGTVAELKDNIRKYLGIPCELQSLYYKGQQLINERAISDYKIYSGSVQLQVRYYIRLIQLDCEQEFGLVLANTLIISDLKKEIEKRMHIPTNQQFLCVNGNIDQNSLQTIINNSDPFSITIQVASKDTSTGFKMLIFSIELPNSDRYVIFFDKTKTISQLKMYIEDNYAFAVDAQLFNYPLATSTKDNNTSLHLAGIENGTLLSVSSTFKGIYLKTDNQSSAKNLNTQSINSVKQVKEEIYQRLKVYPYRQQLSFMCSPQRIVRKQKLLKDYGLYNGCIMVLQILDIKCRIFRVKLATGKLIEVEIDIGETVLMMKMLIEVNEGIESGCQILMKDNDELFDDDILADRLDRWYGPLFVKIVLGGPLTLDTSVLAPKYDYDFTQIDDTGAHFNRGGHQYSRPVGCMRIALKVGNKYPPDDLWLGKKGDDPNEWPVSYHGTGRHNALSIAEEGFRLSEGKRFLHGKGIYSTPDIEIAK</sequence>
<keyword evidence="2" id="KW-1017">Isopeptide bond</keyword>
<accession>A0A8S2FIJ5</accession>
<dbReference type="EMBL" id="CAJOBA010053449">
    <property type="protein sequence ID" value="CAF4264929.1"/>
    <property type="molecule type" value="Genomic_DNA"/>
</dbReference>
<feature type="domain" description="Ubiquitin-like" evidence="3">
    <location>
        <begin position="188"/>
        <end position="252"/>
    </location>
</feature>
<evidence type="ECO:0000313" key="5">
    <source>
        <dbReference type="EMBL" id="CAF4264929.1"/>
    </source>
</evidence>
<name>A0A8S2FIJ5_9BILA</name>
<dbReference type="PANTHER" id="PTHR36649">
    <property type="entry name" value="UBIQUITIN-LIKE DOMAIN-CONTAINING PROTEIN"/>
    <property type="match status" value="1"/>
</dbReference>
<dbReference type="Proteomes" id="UP000677228">
    <property type="component" value="Unassembled WGS sequence"/>
</dbReference>
<feature type="non-terminal residue" evidence="4">
    <location>
        <position position="1"/>
    </location>
</feature>
<dbReference type="EMBL" id="CAJNOK010031553">
    <property type="protein sequence ID" value="CAF1473509.1"/>
    <property type="molecule type" value="Genomic_DNA"/>
</dbReference>
<dbReference type="SUPFAM" id="SSF56399">
    <property type="entry name" value="ADP-ribosylation"/>
    <property type="match status" value="1"/>
</dbReference>
<dbReference type="SMART" id="SM00213">
    <property type="entry name" value="UBQ"/>
    <property type="match status" value="4"/>
</dbReference>
<feature type="domain" description="Ubiquitin-like" evidence="3">
    <location>
        <begin position="112"/>
        <end position="187"/>
    </location>
</feature>
<evidence type="ECO:0000313" key="6">
    <source>
        <dbReference type="Proteomes" id="UP000677228"/>
    </source>
</evidence>
<evidence type="ECO:0000256" key="2">
    <source>
        <dbReference type="ARBA" id="ARBA00022499"/>
    </source>
</evidence>
<evidence type="ECO:0000313" key="4">
    <source>
        <dbReference type="EMBL" id="CAF1473509.1"/>
    </source>
</evidence>
<proteinExistence type="inferred from homology"/>
<dbReference type="Proteomes" id="UP000682733">
    <property type="component" value="Unassembled WGS sequence"/>
</dbReference>
<dbReference type="CDD" id="cd17039">
    <property type="entry name" value="Ubl_ubiquitin_like"/>
    <property type="match status" value="2"/>
</dbReference>
<feature type="domain" description="Ubiquitin-like" evidence="3">
    <location>
        <begin position="500"/>
        <end position="553"/>
    </location>
</feature>
<dbReference type="PANTHER" id="PTHR36649:SF28">
    <property type="entry name" value="UBIQUITIN-LIKE DOMAIN-CONTAINING PROTEIN"/>
    <property type="match status" value="1"/>
</dbReference>
<dbReference type="PROSITE" id="PS00299">
    <property type="entry name" value="UBIQUITIN_1"/>
    <property type="match status" value="1"/>
</dbReference>
<dbReference type="SUPFAM" id="SSF54236">
    <property type="entry name" value="Ubiquitin-like"/>
    <property type="match status" value="4"/>
</dbReference>
<dbReference type="InterPro" id="IPR000626">
    <property type="entry name" value="Ubiquitin-like_dom"/>
</dbReference>
<dbReference type="PROSITE" id="PS50053">
    <property type="entry name" value="UBIQUITIN_2"/>
    <property type="match status" value="5"/>
</dbReference>
<evidence type="ECO:0000259" key="3">
    <source>
        <dbReference type="PROSITE" id="PS50053"/>
    </source>
</evidence>
<evidence type="ECO:0000256" key="1">
    <source>
        <dbReference type="ARBA" id="ARBA00008430"/>
    </source>
</evidence>
<feature type="domain" description="Ubiquitin-like" evidence="3">
    <location>
        <begin position="70"/>
        <end position="111"/>
    </location>
</feature>
<dbReference type="Gene3D" id="3.90.175.10">
    <property type="entry name" value="Diphtheria Toxin, domain 1"/>
    <property type="match status" value="1"/>
</dbReference>
<dbReference type="InterPro" id="IPR019954">
    <property type="entry name" value="Ubiquitin_CS"/>
</dbReference>
<dbReference type="PRINTS" id="PR00348">
    <property type="entry name" value="UBIQUITIN"/>
</dbReference>
<feature type="domain" description="Ubiquitin-like" evidence="3">
    <location>
        <begin position="418"/>
        <end position="488"/>
    </location>
</feature>
<dbReference type="FunFam" id="3.10.20.90:FF:000009">
    <property type="entry name" value="Ubiquitin-60S ribosomal protein"/>
    <property type="match status" value="1"/>
</dbReference>
<dbReference type="Gene3D" id="3.10.20.90">
    <property type="entry name" value="Phosphatidylinositol 3-kinase Catalytic Subunit, Chain A, domain 1"/>
    <property type="match status" value="4"/>
</dbReference>
<protein>
    <recommendedName>
        <fullName evidence="3">Ubiquitin-like domain-containing protein</fullName>
    </recommendedName>
</protein>
<comment type="caution">
    <text evidence="4">The sequence shown here is derived from an EMBL/GenBank/DDBJ whole genome shotgun (WGS) entry which is preliminary data.</text>
</comment>
<dbReference type="Pfam" id="PF00240">
    <property type="entry name" value="ubiquitin"/>
    <property type="match status" value="2"/>
</dbReference>
<comment type="similarity">
    <text evidence="1">Belongs to the ubiquitin family.</text>
</comment>